<dbReference type="InterPro" id="IPR000719">
    <property type="entry name" value="Prot_kinase_dom"/>
</dbReference>
<evidence type="ECO:0000313" key="4">
    <source>
        <dbReference type="EMBL" id="KZW00964.1"/>
    </source>
</evidence>
<dbReference type="PROSITE" id="PS50011">
    <property type="entry name" value="PROTEIN_KINASE_DOM"/>
    <property type="match status" value="1"/>
</dbReference>
<keyword evidence="5" id="KW-1185">Reference proteome</keyword>
<dbReference type="PANTHER" id="PTHR24346:SF30">
    <property type="entry name" value="MATERNAL EMBRYONIC LEUCINE ZIPPER KINASE"/>
    <property type="match status" value="1"/>
</dbReference>
<dbReference type="GO" id="GO:0004674">
    <property type="term" value="F:protein serine/threonine kinase activity"/>
    <property type="evidence" value="ECO:0007669"/>
    <property type="project" value="TreeGrafter"/>
</dbReference>
<evidence type="ECO:0000256" key="2">
    <source>
        <dbReference type="ARBA" id="ARBA00022840"/>
    </source>
</evidence>
<dbReference type="GO" id="GO:0005524">
    <property type="term" value="F:ATP binding"/>
    <property type="evidence" value="ECO:0007669"/>
    <property type="project" value="UniProtKB-KW"/>
</dbReference>
<dbReference type="SUPFAM" id="SSF56112">
    <property type="entry name" value="Protein kinase-like (PK-like)"/>
    <property type="match status" value="1"/>
</dbReference>
<dbReference type="SMART" id="SM00220">
    <property type="entry name" value="S_TKc"/>
    <property type="match status" value="1"/>
</dbReference>
<evidence type="ECO:0000259" key="3">
    <source>
        <dbReference type="PROSITE" id="PS50011"/>
    </source>
</evidence>
<dbReference type="InParanoid" id="A0A165NMR9"/>
<dbReference type="PANTHER" id="PTHR24346">
    <property type="entry name" value="MAP/MICROTUBULE AFFINITY-REGULATING KINASE"/>
    <property type="match status" value="1"/>
</dbReference>
<feature type="domain" description="Protein kinase" evidence="3">
    <location>
        <begin position="1"/>
        <end position="360"/>
    </location>
</feature>
<dbReference type="AlphaFoldDB" id="A0A165NMR9"/>
<keyword evidence="2" id="KW-0067">ATP-binding</keyword>
<protein>
    <recommendedName>
        <fullName evidence="3">Protein kinase domain-containing protein</fullName>
    </recommendedName>
</protein>
<keyword evidence="1" id="KW-0547">Nucleotide-binding</keyword>
<dbReference type="InterPro" id="IPR011009">
    <property type="entry name" value="Kinase-like_dom_sf"/>
</dbReference>
<sequence length="360" mass="41037">MSATVTDNIAFHSDIRDHEKPWVALQPGFERLGYRFRPRFRQGWAPSWDWSPQDLVSRLEYEDALVLTRVKIMDATRIHDNARVVIKMLFAECRAAEEAAIAEFLGGSDPEFKRPIVPLLEKIVFPSRPDLTFLVFPELVRWDTRPFTFVAEALDFARQAIYALLFMHHNGVAHGDISPGNIMVDGLHFFVNDPHPADLDRTRATFAQDNRLHSYDRPIFPTYYFIDFGFSFAPAPGSVLRVQGAYGTDYSVPEFSGPADERIDPFKADLWSMGRFLLVYVVDAYVGLDMLRPVVNALRQVNPDERMSAADAFQWIDDLIGRMSDAELLAPISHRLDYDLHGVVAEEMNTAIRLRTLGNN</sequence>
<name>A0A165NMR9_EXIGL</name>
<evidence type="ECO:0000256" key="1">
    <source>
        <dbReference type="ARBA" id="ARBA00022741"/>
    </source>
</evidence>
<accession>A0A165NMR9</accession>
<dbReference type="Gene3D" id="1.10.510.10">
    <property type="entry name" value="Transferase(Phosphotransferase) domain 1"/>
    <property type="match status" value="1"/>
</dbReference>
<proteinExistence type="predicted"/>
<dbReference type="OrthoDB" id="2732257at2759"/>
<dbReference type="STRING" id="1314781.A0A165NMR9"/>
<gene>
    <name evidence="4" type="ORF">EXIGLDRAFT_112622</name>
</gene>
<dbReference type="GO" id="GO:0035556">
    <property type="term" value="P:intracellular signal transduction"/>
    <property type="evidence" value="ECO:0007669"/>
    <property type="project" value="TreeGrafter"/>
</dbReference>
<evidence type="ECO:0000313" key="5">
    <source>
        <dbReference type="Proteomes" id="UP000077266"/>
    </source>
</evidence>
<reference evidence="4 5" key="1">
    <citation type="journal article" date="2016" name="Mol. Biol. Evol.">
        <title>Comparative Genomics of Early-Diverging Mushroom-Forming Fungi Provides Insights into the Origins of Lignocellulose Decay Capabilities.</title>
        <authorList>
            <person name="Nagy L.G."/>
            <person name="Riley R."/>
            <person name="Tritt A."/>
            <person name="Adam C."/>
            <person name="Daum C."/>
            <person name="Floudas D."/>
            <person name="Sun H."/>
            <person name="Yadav J.S."/>
            <person name="Pangilinan J."/>
            <person name="Larsson K.H."/>
            <person name="Matsuura K."/>
            <person name="Barry K."/>
            <person name="Labutti K."/>
            <person name="Kuo R."/>
            <person name="Ohm R.A."/>
            <person name="Bhattacharya S.S."/>
            <person name="Shirouzu T."/>
            <person name="Yoshinaga Y."/>
            <person name="Martin F.M."/>
            <person name="Grigoriev I.V."/>
            <person name="Hibbett D.S."/>
        </authorList>
    </citation>
    <scope>NUCLEOTIDE SEQUENCE [LARGE SCALE GENOMIC DNA]</scope>
    <source>
        <strain evidence="4 5">HHB12029</strain>
    </source>
</reference>
<organism evidence="4 5">
    <name type="scientific">Exidia glandulosa HHB12029</name>
    <dbReference type="NCBI Taxonomy" id="1314781"/>
    <lineage>
        <taxon>Eukaryota</taxon>
        <taxon>Fungi</taxon>
        <taxon>Dikarya</taxon>
        <taxon>Basidiomycota</taxon>
        <taxon>Agaricomycotina</taxon>
        <taxon>Agaricomycetes</taxon>
        <taxon>Auriculariales</taxon>
        <taxon>Exidiaceae</taxon>
        <taxon>Exidia</taxon>
    </lineage>
</organism>
<dbReference type="EMBL" id="KV425897">
    <property type="protein sequence ID" value="KZW00964.1"/>
    <property type="molecule type" value="Genomic_DNA"/>
</dbReference>
<dbReference type="GO" id="GO:0005737">
    <property type="term" value="C:cytoplasm"/>
    <property type="evidence" value="ECO:0007669"/>
    <property type="project" value="TreeGrafter"/>
</dbReference>
<dbReference type="Proteomes" id="UP000077266">
    <property type="component" value="Unassembled WGS sequence"/>
</dbReference>